<dbReference type="InterPro" id="IPR036322">
    <property type="entry name" value="WD40_repeat_dom_sf"/>
</dbReference>
<dbReference type="KEGG" id="mpp:MICPUCDRAFT_71081"/>
<evidence type="ECO:0000256" key="3">
    <source>
        <dbReference type="PROSITE-ProRule" id="PRU00221"/>
    </source>
</evidence>
<evidence type="ECO:0000313" key="4">
    <source>
        <dbReference type="EMBL" id="EEH53064.1"/>
    </source>
</evidence>
<dbReference type="PROSITE" id="PS50294">
    <property type="entry name" value="WD_REPEATS_REGION"/>
    <property type="match status" value="3"/>
</dbReference>
<protein>
    <submittedName>
        <fullName evidence="4">Flagella-associated protein FAP196-like protein</fullName>
    </submittedName>
</protein>
<dbReference type="InterPro" id="IPR050630">
    <property type="entry name" value="WD_repeat_EMAP"/>
</dbReference>
<feature type="repeat" description="WD" evidence="3">
    <location>
        <begin position="448"/>
        <end position="489"/>
    </location>
</feature>
<dbReference type="AlphaFoldDB" id="C1N582"/>
<dbReference type="InterPro" id="IPR001680">
    <property type="entry name" value="WD40_rpt"/>
</dbReference>
<dbReference type="RefSeq" id="XP_003063125.1">
    <property type="nucleotide sequence ID" value="XM_003063079.1"/>
</dbReference>
<dbReference type="PRINTS" id="PR00320">
    <property type="entry name" value="GPROTEINBRPT"/>
</dbReference>
<dbReference type="SUPFAM" id="SSF50998">
    <property type="entry name" value="Quinoprotein alcohol dehydrogenase-like"/>
    <property type="match status" value="1"/>
</dbReference>
<dbReference type="Pfam" id="PF00400">
    <property type="entry name" value="WD40"/>
    <property type="match status" value="7"/>
</dbReference>
<dbReference type="PROSITE" id="PS00678">
    <property type="entry name" value="WD_REPEATS_1"/>
    <property type="match status" value="2"/>
</dbReference>
<dbReference type="SUPFAM" id="SSF50978">
    <property type="entry name" value="WD40 repeat-like"/>
    <property type="match status" value="1"/>
</dbReference>
<keyword evidence="4" id="KW-0966">Cell projection</keyword>
<evidence type="ECO:0000256" key="1">
    <source>
        <dbReference type="ARBA" id="ARBA00022574"/>
    </source>
</evidence>
<dbReference type="OrthoDB" id="10264376at2759"/>
<dbReference type="SMART" id="SM00320">
    <property type="entry name" value="WD40"/>
    <property type="match status" value="9"/>
</dbReference>
<dbReference type="InterPro" id="IPR011047">
    <property type="entry name" value="Quinoprotein_ADH-like_sf"/>
</dbReference>
<sequence>MAQPKPGQSGEEIEWKSDMYPGTVVSATLELRHAAGLSSSVIGAVQTDPNDPDRVYYAVASTVVVASLADPSKNAFLRGHDGDIAALAVSPSGRYLASGQGVGTNADVVVWDLSTMTELHRLSEHDEGVACLAFSPDDRVLVSGGVAADGKIFCWDARTGGIIANGALAPEECRAVTFSSAIYEGTYYTFATAGVEACVVWGVDAKRGLLGGQKCGTGFQRRVYVSVEFSPDATMLYAGSTSGDVTEFTVNGCVLRNVAVCCKSNAACVLSLEYLGLAKDAYLIGGGDGTVSVYYPKRPPTPMDTMEPLATLKGAVTSIAKIAASNQVVVATAEGNKYVVSLQTLRPGAAKSVCYEESHIAPVTSVLFAPTDCFGGQERLVSGSADGWLRAWSISAEGMAMGTLRAQERMRGGLNCVAAVPGTILTGWGNGHVCGFRDGDGALLWTLPDAHVDGVTCIAVSNERQFFVTGGAGGDVRVWDVASRQLVSTLKEHNARVVGLAVLAGDAHVVSASRDRSILTWDLIRERRTTQHLQRVGGINASVVKPQGSSYADASAEPDGASVPMVTVGQDRSLTFWDLSEQQPLQIVPGTHARECTCVALSSEGVLGTGSKDQMLKLWDFESGRLLASKHAHCKSVLSLSFSADGRTLVSGGEDGVIMTWAIDVKKVD</sequence>
<feature type="repeat" description="WD" evidence="3">
    <location>
        <begin position="490"/>
        <end position="531"/>
    </location>
</feature>
<dbReference type="CDD" id="cd00200">
    <property type="entry name" value="WD40"/>
    <property type="match status" value="1"/>
</dbReference>
<gene>
    <name evidence="4" type="ORF">MICPUCDRAFT_71081</name>
</gene>
<proteinExistence type="predicted"/>
<keyword evidence="4" id="KW-0969">Cilium</keyword>
<dbReference type="InterPro" id="IPR020472">
    <property type="entry name" value="WD40_PAC1"/>
</dbReference>
<dbReference type="STRING" id="564608.C1N582"/>
<dbReference type="Gene3D" id="2.130.10.10">
    <property type="entry name" value="YVTN repeat-like/Quinoprotein amine dehydrogenase"/>
    <property type="match status" value="3"/>
</dbReference>
<keyword evidence="2" id="KW-0677">Repeat</keyword>
<dbReference type="eggNOG" id="KOG0266">
    <property type="taxonomic scope" value="Eukaryota"/>
</dbReference>
<dbReference type="PANTHER" id="PTHR13720">
    <property type="entry name" value="WD-40 REPEAT PROTEIN"/>
    <property type="match status" value="1"/>
</dbReference>
<keyword evidence="1 3" id="KW-0853">WD repeat</keyword>
<dbReference type="PANTHER" id="PTHR13720:SF39">
    <property type="entry name" value="F-BOX DOMAIN-CONTAINING PROTEIN"/>
    <property type="match status" value="1"/>
</dbReference>
<keyword evidence="4" id="KW-0282">Flagellum</keyword>
<feature type="repeat" description="WD" evidence="3">
    <location>
        <begin position="589"/>
        <end position="629"/>
    </location>
</feature>
<accession>C1N582</accession>
<feature type="repeat" description="WD" evidence="3">
    <location>
        <begin position="630"/>
        <end position="669"/>
    </location>
</feature>
<name>C1N582_MICPC</name>
<keyword evidence="5" id="KW-1185">Reference proteome</keyword>
<dbReference type="EMBL" id="GG663747">
    <property type="protein sequence ID" value="EEH53064.1"/>
    <property type="molecule type" value="Genomic_DNA"/>
</dbReference>
<dbReference type="Proteomes" id="UP000001876">
    <property type="component" value="Unassembled WGS sequence"/>
</dbReference>
<dbReference type="OMA" id="RVWEMKS"/>
<evidence type="ECO:0000313" key="5">
    <source>
        <dbReference type="Proteomes" id="UP000001876"/>
    </source>
</evidence>
<dbReference type="InterPro" id="IPR015943">
    <property type="entry name" value="WD40/YVTN_repeat-like_dom_sf"/>
</dbReference>
<dbReference type="PROSITE" id="PS50082">
    <property type="entry name" value="WD_REPEATS_2"/>
    <property type="match status" value="5"/>
</dbReference>
<feature type="repeat" description="WD" evidence="3">
    <location>
        <begin position="356"/>
        <end position="395"/>
    </location>
</feature>
<dbReference type="GO" id="GO:0005929">
    <property type="term" value="C:cilium"/>
    <property type="evidence" value="ECO:0007669"/>
    <property type="project" value="UniProtKB-ARBA"/>
</dbReference>
<organism evidence="5">
    <name type="scientific">Micromonas pusilla (strain CCMP1545)</name>
    <name type="common">Picoplanktonic green alga</name>
    <dbReference type="NCBI Taxonomy" id="564608"/>
    <lineage>
        <taxon>Eukaryota</taxon>
        <taxon>Viridiplantae</taxon>
        <taxon>Chlorophyta</taxon>
        <taxon>Mamiellophyceae</taxon>
        <taxon>Mamiellales</taxon>
        <taxon>Mamiellaceae</taxon>
        <taxon>Micromonas</taxon>
    </lineage>
</organism>
<dbReference type="GeneID" id="9688565"/>
<reference evidence="4 5" key="1">
    <citation type="journal article" date="2009" name="Science">
        <title>Green evolution and dynamic adaptations revealed by genomes of the marine picoeukaryotes Micromonas.</title>
        <authorList>
            <person name="Worden A.Z."/>
            <person name="Lee J.H."/>
            <person name="Mock T."/>
            <person name="Rouze P."/>
            <person name="Simmons M.P."/>
            <person name="Aerts A.L."/>
            <person name="Allen A.E."/>
            <person name="Cuvelier M.L."/>
            <person name="Derelle E."/>
            <person name="Everett M.V."/>
            <person name="Foulon E."/>
            <person name="Grimwood J."/>
            <person name="Gundlach H."/>
            <person name="Henrissat B."/>
            <person name="Napoli C."/>
            <person name="McDonald S.M."/>
            <person name="Parker M.S."/>
            <person name="Rombauts S."/>
            <person name="Salamov A."/>
            <person name="Von Dassow P."/>
            <person name="Badger J.H."/>
            <person name="Coutinho P.M."/>
            <person name="Demir E."/>
            <person name="Dubchak I."/>
            <person name="Gentemann C."/>
            <person name="Eikrem W."/>
            <person name="Gready J.E."/>
            <person name="John U."/>
            <person name="Lanier W."/>
            <person name="Lindquist E.A."/>
            <person name="Lucas S."/>
            <person name="Mayer K.F."/>
            <person name="Moreau H."/>
            <person name="Not F."/>
            <person name="Otillar R."/>
            <person name="Panaud O."/>
            <person name="Pangilinan J."/>
            <person name="Paulsen I."/>
            <person name="Piegu B."/>
            <person name="Poliakov A."/>
            <person name="Robbens S."/>
            <person name="Schmutz J."/>
            <person name="Toulza E."/>
            <person name="Wyss T."/>
            <person name="Zelensky A."/>
            <person name="Zhou K."/>
            <person name="Armbrust E.V."/>
            <person name="Bhattacharya D."/>
            <person name="Goodenough U.W."/>
            <person name="Van de Peer Y."/>
            <person name="Grigoriev I.V."/>
        </authorList>
    </citation>
    <scope>NUCLEOTIDE SEQUENCE [LARGE SCALE GENOMIC DNA]</scope>
    <source>
        <strain evidence="4 5">CCMP1545</strain>
    </source>
</reference>
<dbReference type="InterPro" id="IPR019775">
    <property type="entry name" value="WD40_repeat_CS"/>
</dbReference>
<evidence type="ECO:0000256" key="2">
    <source>
        <dbReference type="ARBA" id="ARBA00022737"/>
    </source>
</evidence>